<protein>
    <recommendedName>
        <fullName evidence="4">Membrane protein 6-pyruvoyl-tetrahydropterin synthase-related domain-containing protein</fullName>
    </recommendedName>
</protein>
<dbReference type="RefSeq" id="WP_141199172.1">
    <property type="nucleotide sequence ID" value="NZ_CP041186.1"/>
</dbReference>
<dbReference type="Proteomes" id="UP000315995">
    <property type="component" value="Chromosome"/>
</dbReference>
<feature type="transmembrane region" description="Helical" evidence="1">
    <location>
        <begin position="376"/>
        <end position="399"/>
    </location>
</feature>
<feature type="transmembrane region" description="Helical" evidence="1">
    <location>
        <begin position="296"/>
        <end position="316"/>
    </location>
</feature>
<dbReference type="AlphaFoldDB" id="A0A4Y6PXI0"/>
<keyword evidence="1" id="KW-0812">Transmembrane</keyword>
<feature type="transmembrane region" description="Helical" evidence="1">
    <location>
        <begin position="457"/>
        <end position="480"/>
    </location>
</feature>
<name>A0A4Y6PXI0_PERCE</name>
<feature type="transmembrane region" description="Helical" evidence="1">
    <location>
        <begin position="69"/>
        <end position="92"/>
    </location>
</feature>
<feature type="transmembrane region" description="Helical" evidence="1">
    <location>
        <begin position="347"/>
        <end position="369"/>
    </location>
</feature>
<feature type="transmembrane region" description="Helical" evidence="1">
    <location>
        <begin position="5"/>
        <end position="24"/>
    </location>
</feature>
<evidence type="ECO:0000313" key="2">
    <source>
        <dbReference type="EMBL" id="QDG52707.1"/>
    </source>
</evidence>
<dbReference type="EMBL" id="CP041186">
    <property type="protein sequence ID" value="QDG52707.1"/>
    <property type="molecule type" value="Genomic_DNA"/>
</dbReference>
<gene>
    <name evidence="2" type="ORF">FIV42_18770</name>
</gene>
<feature type="transmembrane region" description="Helical" evidence="1">
    <location>
        <begin position="167"/>
        <end position="187"/>
    </location>
</feature>
<accession>A0A4Y6PXI0</accession>
<evidence type="ECO:0000313" key="3">
    <source>
        <dbReference type="Proteomes" id="UP000315995"/>
    </source>
</evidence>
<feature type="transmembrane region" description="Helical" evidence="1">
    <location>
        <begin position="750"/>
        <end position="769"/>
    </location>
</feature>
<feature type="transmembrane region" description="Helical" evidence="1">
    <location>
        <begin position="419"/>
        <end position="436"/>
    </location>
</feature>
<feature type="transmembrane region" description="Helical" evidence="1">
    <location>
        <begin position="694"/>
        <end position="716"/>
    </location>
</feature>
<reference evidence="2 3" key="1">
    <citation type="submission" date="2019-06" db="EMBL/GenBank/DDBJ databases">
        <title>Persicimonas caeni gen. nov., sp. nov., a predatory bacterium isolated from solar saltern.</title>
        <authorList>
            <person name="Wang S."/>
        </authorList>
    </citation>
    <scope>NUCLEOTIDE SEQUENCE [LARGE SCALE GENOMIC DNA]</scope>
    <source>
        <strain evidence="2 3">YN101</strain>
    </source>
</reference>
<organism evidence="2 3">
    <name type="scientific">Persicimonas caeni</name>
    <dbReference type="NCBI Taxonomy" id="2292766"/>
    <lineage>
        <taxon>Bacteria</taxon>
        <taxon>Deltaproteobacteria</taxon>
        <taxon>Bradymonadales</taxon>
        <taxon>Bradymonadaceae</taxon>
        <taxon>Persicimonas</taxon>
    </lineage>
</organism>
<sequence>MKRDAVPYVVSGLLAVVGVLALFAERPFPWLGAALLAGAAAVAVRTAREPLTRLRDWLAEPRKLWGIEYSALEWVYGFLSLGVIVAVAAAILPEAALGDRPVDHDHPVHFFKAWQLQQDFLADGRLWGWSHKWFAGYPAQYLYPIGADLWVNAVQWASLGLLELGQAYGVAFFLLWVLMGYSVYAFARVGFGRWVGVLGGVLFMADTASYRFGGWVYTAEWGVWPQALSTAFALLAMARVPSLLRESRWRDTGIFALFLGASLLTHPVQILHFAIAGPLILLAYRMTDNRRPWPQASLRLIAGYVLGILIGGLWVFPFMSVRKFAASYGEVWTTTFTMGKDLFELDVFPGTMPLVIGLGLVGSVGLLFVRKFHHFLTALLVFVFLLGGSVTVLSEFHLLELAKAFEHIQFQRFSLMLKPYWFVAAAYAAVAAVIAARRMSFGATDETDETDKLADTGLVRVFAATALPVLLIVPFAIPYFHQFGKTQLSRSLTEASQRPHQQARDELVAWFEREYPDAEPFFRIMLRVHYHDHSYTDLGTRLAFPLYKTGFTPVSNYAYKMEATAPELLDALNIRYVITSRSMPKSQYELVESFGELRLYEYKRWKEQPFEIIDGEGEVSVERFANEEIVLKAAEGSKGTLRLNVSYFPRWSVTRDGEPVDIEPMALDGFEEKTAFMTVPLEPGTYRFEFERSWLEWVSLLLFLVALFASIVLCVADTHTRLGRRANAWLERLDEKLGALTDRHGRALDVGFGAAVSLAIIAGLALAWWNPPMQTDDEALADSIDDVHYDFGDRLVDASVGLDRKGDFDPCAQFLDHFFCTNNEWNRVSLRAVDFEAGTIRRCIWAHPVENTTLVVHYPDVPSGDALVGYYGVAKSGTTSARAPVEMTVGIDGVAAKTVKSTRAKEISTFEIPLERKDGSHEVSFEIRADDVGRRHFCFNAQVVDQ</sequence>
<keyword evidence="3" id="KW-1185">Reference proteome</keyword>
<keyword evidence="1" id="KW-0472">Membrane</keyword>
<keyword evidence="1" id="KW-1133">Transmembrane helix</keyword>
<feature type="transmembrane region" description="Helical" evidence="1">
    <location>
        <begin position="30"/>
        <end position="48"/>
    </location>
</feature>
<proteinExistence type="predicted"/>
<evidence type="ECO:0000256" key="1">
    <source>
        <dbReference type="SAM" id="Phobius"/>
    </source>
</evidence>
<evidence type="ECO:0008006" key="4">
    <source>
        <dbReference type="Google" id="ProtNLM"/>
    </source>
</evidence>
<feature type="transmembrane region" description="Helical" evidence="1">
    <location>
        <begin position="254"/>
        <end position="284"/>
    </location>
</feature>
<feature type="transmembrane region" description="Helical" evidence="1">
    <location>
        <begin position="194"/>
        <end position="212"/>
    </location>
</feature>